<gene>
    <name evidence="2" type="ORF">PUN28_016866</name>
</gene>
<keyword evidence="3" id="KW-1185">Reference proteome</keyword>
<dbReference type="Proteomes" id="UP001430953">
    <property type="component" value="Unassembled WGS sequence"/>
</dbReference>
<name>A0AAW2ESY0_9HYME</name>
<protein>
    <submittedName>
        <fullName evidence="2">Uncharacterized protein</fullName>
    </submittedName>
</protein>
<reference evidence="2 3" key="1">
    <citation type="submission" date="2023-03" db="EMBL/GenBank/DDBJ databases">
        <title>High recombination rates correlate with genetic variation in Cardiocondyla obscurior ants.</title>
        <authorList>
            <person name="Errbii M."/>
        </authorList>
    </citation>
    <scope>NUCLEOTIDE SEQUENCE [LARGE SCALE GENOMIC DNA]</scope>
    <source>
        <strain evidence="2">Alpha-2009</strain>
        <tissue evidence="2">Whole body</tissue>
    </source>
</reference>
<organism evidence="2 3">
    <name type="scientific">Cardiocondyla obscurior</name>
    <dbReference type="NCBI Taxonomy" id="286306"/>
    <lineage>
        <taxon>Eukaryota</taxon>
        <taxon>Metazoa</taxon>
        <taxon>Ecdysozoa</taxon>
        <taxon>Arthropoda</taxon>
        <taxon>Hexapoda</taxon>
        <taxon>Insecta</taxon>
        <taxon>Pterygota</taxon>
        <taxon>Neoptera</taxon>
        <taxon>Endopterygota</taxon>
        <taxon>Hymenoptera</taxon>
        <taxon>Apocrita</taxon>
        <taxon>Aculeata</taxon>
        <taxon>Formicoidea</taxon>
        <taxon>Formicidae</taxon>
        <taxon>Myrmicinae</taxon>
        <taxon>Cardiocondyla</taxon>
    </lineage>
</organism>
<accession>A0AAW2ESY0</accession>
<sequence>MLQLDLPNQNTARRQQQLRNGKIVGVVKASGLVLTPMPRWRRNESAYYNVDDATQRAARSELCRGTRVLLLLSQHGRVHQVHQLILQNTETPIGTPTPLAHGSTLRREETEGERRERGYFNGAESVAAERKCTEASVEA</sequence>
<feature type="region of interest" description="Disordered" evidence="1">
    <location>
        <begin position="89"/>
        <end position="139"/>
    </location>
</feature>
<comment type="caution">
    <text evidence="2">The sequence shown here is derived from an EMBL/GenBank/DDBJ whole genome shotgun (WGS) entry which is preliminary data.</text>
</comment>
<evidence type="ECO:0000313" key="3">
    <source>
        <dbReference type="Proteomes" id="UP001430953"/>
    </source>
</evidence>
<proteinExistence type="predicted"/>
<dbReference type="AlphaFoldDB" id="A0AAW2ESY0"/>
<evidence type="ECO:0000313" key="2">
    <source>
        <dbReference type="EMBL" id="KAL0105491.1"/>
    </source>
</evidence>
<evidence type="ECO:0000256" key="1">
    <source>
        <dbReference type="SAM" id="MobiDB-lite"/>
    </source>
</evidence>
<dbReference type="EMBL" id="JADYXP020000019">
    <property type="protein sequence ID" value="KAL0105491.1"/>
    <property type="molecule type" value="Genomic_DNA"/>
</dbReference>
<feature type="compositionally biased region" description="Basic and acidic residues" evidence="1">
    <location>
        <begin position="105"/>
        <end position="118"/>
    </location>
</feature>